<sequence length="338" mass="36607">MASDERTIKDIEDIIVRASAGREPTWQTADDVARISFESLVTDDEIARTLPSLGMLRLSGPGVSLHSAPLSDVTRILQGLQRVATAVAAAGVGDMELGRQASSSVTTRTRLLIAGSPAPGSLVFNLSPETAAVEEVRDPAGAVSMFREKSDDDQEIDKAMSRAIDVIGAGIELPAVTDGSEFLSDLAELGPRVASSIRDFARGLHRYGFDLDLEWRQPRRPTHRVHLATYSADRIASVIESSHLDVDPVTIEGRILTVSTVQNQEWLIEQTDGTHVSIKHSDLPYDQTVGIATDTRVRIEAQMKTSVSNAGVTKVTYEATSVQRLDDAQEPEVVPDNQ</sequence>
<dbReference type="EMBL" id="VIFX01000065">
    <property type="protein sequence ID" value="TQR82627.1"/>
    <property type="molecule type" value="Genomic_DNA"/>
</dbReference>
<protein>
    <submittedName>
        <fullName evidence="1">Uncharacterized protein</fullName>
    </submittedName>
</protein>
<name>A0A544VRM8_9MYCO</name>
<evidence type="ECO:0000313" key="2">
    <source>
        <dbReference type="Proteomes" id="UP000315759"/>
    </source>
</evidence>
<evidence type="ECO:0000313" key="1">
    <source>
        <dbReference type="EMBL" id="TQR82627.1"/>
    </source>
</evidence>
<keyword evidence="2" id="KW-1185">Reference proteome</keyword>
<dbReference type="Proteomes" id="UP000315759">
    <property type="component" value="Unassembled WGS sequence"/>
</dbReference>
<organism evidence="1 2">
    <name type="scientific">Mycolicibacterium hodleri</name>
    <dbReference type="NCBI Taxonomy" id="49897"/>
    <lineage>
        <taxon>Bacteria</taxon>
        <taxon>Bacillati</taxon>
        <taxon>Actinomycetota</taxon>
        <taxon>Actinomycetes</taxon>
        <taxon>Mycobacteriales</taxon>
        <taxon>Mycobacteriaceae</taxon>
        <taxon>Mycolicibacterium</taxon>
    </lineage>
</organism>
<dbReference type="AlphaFoldDB" id="A0A544VRM8"/>
<comment type="caution">
    <text evidence="1">The sequence shown here is derived from an EMBL/GenBank/DDBJ whole genome shotgun (WGS) entry which is preliminary data.</text>
</comment>
<proteinExistence type="predicted"/>
<dbReference type="RefSeq" id="WP_142555778.1">
    <property type="nucleotide sequence ID" value="NZ_VIFX01000065.1"/>
</dbReference>
<accession>A0A544VRM8</accession>
<reference evidence="1 2" key="1">
    <citation type="submission" date="2018-10" db="EMBL/GenBank/DDBJ databases">
        <title>Draft genome of Mycobacterium hodleri strain B.</title>
        <authorList>
            <person name="Amande T.J."/>
            <person name="Mcgenity T.J."/>
        </authorList>
    </citation>
    <scope>NUCLEOTIDE SEQUENCE [LARGE SCALE GENOMIC DNA]</scope>
    <source>
        <strain evidence="1 2">B</strain>
    </source>
</reference>
<gene>
    <name evidence="1" type="ORF">D8S82_31035</name>
</gene>